<evidence type="ECO:0000256" key="6">
    <source>
        <dbReference type="ARBA" id="ARBA00023136"/>
    </source>
</evidence>
<dbReference type="Proteomes" id="UP000276249">
    <property type="component" value="Unassembled WGS sequence"/>
</dbReference>
<dbReference type="PROSITE" id="PS50929">
    <property type="entry name" value="ABC_TM1F"/>
    <property type="match status" value="1"/>
</dbReference>
<dbReference type="SMART" id="SM00382">
    <property type="entry name" value="AAA"/>
    <property type="match status" value="1"/>
</dbReference>
<dbReference type="InterPro" id="IPR003439">
    <property type="entry name" value="ABC_transporter-like_ATP-bd"/>
</dbReference>
<dbReference type="GO" id="GO:0005886">
    <property type="term" value="C:plasma membrane"/>
    <property type="evidence" value="ECO:0007669"/>
    <property type="project" value="UniProtKB-SubCell"/>
</dbReference>
<keyword evidence="6 7" id="KW-0472">Membrane</keyword>
<evidence type="ECO:0000256" key="7">
    <source>
        <dbReference type="SAM" id="Phobius"/>
    </source>
</evidence>
<sequence length="549" mass="61496">MPIYSYLFRHKLAVLGLLILGVFWMGFQMIDSIYFGNAITAIANRDYQSFIRDMIIAFSAITLFAICIPINDYFRERLKQTMEAELRNDIADSINGLQYAQVKENDTGKYVSWMTNDLTIIDEQGFENVFDAMQTMTAVLINAIMIVKYHYSLLILTLILAALMILGPKILQAKLERESKSYSQANEQLTETMTDTFDGYNALYILGQKHLINQRVQHASKRFGKHKVAFVTAKAENNGLINWISFLSQAAIGVLAGWLALSGVMKVGSIITCSSLAGVIFGNLTALSFAIVGLRTVKPIIKKFRLASSNSATQATSQATTQPTANLTNFQQAIDFDDVTFTYDNQSTPTLWKLNLRLEKNHKYALVAPSGFGKTTILNLIFGMYTDYQGTLTIDGQDYRQLPESQIQAQMLYVDQHPYIFTGDLRENILMGRTVDDQTFAAVCRICGIDEFVDELPDGFATQLRHGGANLSGGQMQRVAMARMLLSDRPILLLDEITSALDLETALRVETNILQQSNKTVIMVTHNLHQQTKPLFDEIIDLTADVRQA</sequence>
<evidence type="ECO:0000313" key="13">
    <source>
        <dbReference type="Proteomes" id="UP000238378"/>
    </source>
</evidence>
<reference evidence="10" key="3">
    <citation type="submission" date="2023-08" db="EMBL/GenBank/DDBJ databases">
        <authorList>
            <person name="Page C.A."/>
            <person name="Perez-Diaz I.M."/>
        </authorList>
    </citation>
    <scope>NUCLEOTIDE SEQUENCE</scope>
    <source>
        <strain evidence="10">7.8.46</strain>
    </source>
</reference>
<dbReference type="AlphaFoldDB" id="A0A3M6L7W0"/>
<dbReference type="InterPro" id="IPR003593">
    <property type="entry name" value="AAA+_ATPase"/>
</dbReference>
<dbReference type="GO" id="GO:0016887">
    <property type="term" value="F:ATP hydrolysis activity"/>
    <property type="evidence" value="ECO:0007669"/>
    <property type="project" value="InterPro"/>
</dbReference>
<protein>
    <submittedName>
        <fullName evidence="12">ABC transporter ATP-binding protein</fullName>
    </submittedName>
</protein>
<keyword evidence="13" id="KW-1185">Reference proteome</keyword>
<evidence type="ECO:0000256" key="4">
    <source>
        <dbReference type="ARBA" id="ARBA00022840"/>
    </source>
</evidence>
<evidence type="ECO:0000259" key="9">
    <source>
        <dbReference type="PROSITE" id="PS50929"/>
    </source>
</evidence>
<dbReference type="InterPro" id="IPR036640">
    <property type="entry name" value="ABC1_TM_sf"/>
</dbReference>
<dbReference type="Pfam" id="PF00664">
    <property type="entry name" value="ABC_membrane"/>
    <property type="match status" value="1"/>
</dbReference>
<reference evidence="12 14" key="2">
    <citation type="submission" date="2018-10" db="EMBL/GenBank/DDBJ databases">
        <title>Genome sequences of five Lactobacillus pentosus strains isolated from brines of traditionally fermented spanish-style green table olives and differences between them.</title>
        <authorList>
            <person name="Jimenez Diaz R."/>
        </authorList>
    </citation>
    <scope>NUCLEOTIDE SEQUENCE [LARGE SCALE GENOMIC DNA]</scope>
    <source>
        <strain evidence="12 14">IG10</strain>
    </source>
</reference>
<name>A0A3M6L7W0_LACPE</name>
<evidence type="ECO:0000313" key="14">
    <source>
        <dbReference type="Proteomes" id="UP000276249"/>
    </source>
</evidence>
<keyword evidence="3" id="KW-0547">Nucleotide-binding</keyword>
<evidence type="ECO:0000256" key="3">
    <source>
        <dbReference type="ARBA" id="ARBA00022741"/>
    </source>
</evidence>
<accession>A0A3M6L7W0</accession>
<dbReference type="EMBL" id="JAVLAQ010000001">
    <property type="protein sequence ID" value="MDT6990227.1"/>
    <property type="molecule type" value="Genomic_DNA"/>
</dbReference>
<keyword evidence="4 12" id="KW-0067">ATP-binding</keyword>
<feature type="transmembrane region" description="Helical" evidence="7">
    <location>
        <begin position="153"/>
        <end position="171"/>
    </location>
</feature>
<feature type="transmembrane region" description="Helical" evidence="7">
    <location>
        <begin position="55"/>
        <end position="74"/>
    </location>
</feature>
<evidence type="ECO:0000313" key="12">
    <source>
        <dbReference type="EMBL" id="RMW49828.1"/>
    </source>
</evidence>
<dbReference type="Pfam" id="PF00005">
    <property type="entry name" value="ABC_tran"/>
    <property type="match status" value="1"/>
</dbReference>
<proteinExistence type="predicted"/>
<evidence type="ECO:0000259" key="8">
    <source>
        <dbReference type="PROSITE" id="PS50893"/>
    </source>
</evidence>
<dbReference type="SUPFAM" id="SSF52540">
    <property type="entry name" value="P-loop containing nucleoside triphosphate hydrolases"/>
    <property type="match status" value="1"/>
</dbReference>
<evidence type="ECO:0000313" key="10">
    <source>
        <dbReference type="EMBL" id="MDT6990227.1"/>
    </source>
</evidence>
<organism evidence="12 14">
    <name type="scientific">Lactiplantibacillus pentosus</name>
    <name type="common">Lactobacillus pentosus</name>
    <dbReference type="NCBI Taxonomy" id="1589"/>
    <lineage>
        <taxon>Bacteria</taxon>
        <taxon>Bacillati</taxon>
        <taxon>Bacillota</taxon>
        <taxon>Bacilli</taxon>
        <taxon>Lactobacillales</taxon>
        <taxon>Lactobacillaceae</taxon>
        <taxon>Lactiplantibacillus</taxon>
    </lineage>
</organism>
<evidence type="ECO:0000313" key="11">
    <source>
        <dbReference type="EMBL" id="PRO94728.1"/>
    </source>
</evidence>
<reference evidence="11 13" key="1">
    <citation type="submission" date="2018-03" db="EMBL/GenBank/DDBJ databases">
        <title>Draft Genome Sequences of six Lactobacillus pentosus Strains Isolated from Brines of Traditionally Fermented Spanish-Style Green Table Olives.</title>
        <authorList>
            <person name="Calero-Delgado B."/>
            <person name="Martin-Platero A.M."/>
            <person name="Perez-Pulido A.J."/>
            <person name="Benitez-Cabello A."/>
            <person name="Casimiro-Soriguer C.S."/>
            <person name="Martinez-Bueno M."/>
            <person name="Arroyo-Lopez F.N."/>
            <person name="Rodriguez-Gomez F."/>
            <person name="Bautista-Gallego J."/>
            <person name="Garrido-Fernandez A."/>
            <person name="Jimenez-Diaz R."/>
        </authorList>
    </citation>
    <scope>NUCLEOTIDE SEQUENCE [LARGE SCALE GENOMIC DNA]</scope>
    <source>
        <strain evidence="11 13">IG2</strain>
    </source>
</reference>
<dbReference type="InterPro" id="IPR011527">
    <property type="entry name" value="ABC1_TM_dom"/>
</dbReference>
<dbReference type="Proteomes" id="UP001267003">
    <property type="component" value="Unassembled WGS sequence"/>
</dbReference>
<dbReference type="Proteomes" id="UP000238378">
    <property type="component" value="Unassembled WGS sequence"/>
</dbReference>
<comment type="subcellular location">
    <subcellularLocation>
        <location evidence="1">Cell membrane</location>
        <topology evidence="1">Multi-pass membrane protein</topology>
    </subcellularLocation>
</comment>
<evidence type="ECO:0000256" key="2">
    <source>
        <dbReference type="ARBA" id="ARBA00022692"/>
    </source>
</evidence>
<keyword evidence="2 7" id="KW-0812">Transmembrane</keyword>
<dbReference type="InterPro" id="IPR027417">
    <property type="entry name" value="P-loop_NTPase"/>
</dbReference>
<dbReference type="GO" id="GO:0005524">
    <property type="term" value="F:ATP binding"/>
    <property type="evidence" value="ECO:0007669"/>
    <property type="project" value="UniProtKB-KW"/>
</dbReference>
<dbReference type="RefSeq" id="WP_105961306.1">
    <property type="nucleotide sequence ID" value="NZ_JAGXBR010000089.1"/>
</dbReference>
<feature type="transmembrane region" description="Helical" evidence="7">
    <location>
        <begin position="240"/>
        <end position="261"/>
    </location>
</feature>
<dbReference type="Gene3D" id="3.40.50.300">
    <property type="entry name" value="P-loop containing nucleotide triphosphate hydrolases"/>
    <property type="match status" value="1"/>
</dbReference>
<evidence type="ECO:0000256" key="5">
    <source>
        <dbReference type="ARBA" id="ARBA00022989"/>
    </source>
</evidence>
<feature type="domain" description="ABC transmembrane type-1" evidence="9">
    <location>
        <begin position="15"/>
        <end position="296"/>
    </location>
</feature>
<dbReference type="Gene3D" id="1.20.1560.10">
    <property type="entry name" value="ABC transporter type 1, transmembrane domain"/>
    <property type="match status" value="1"/>
</dbReference>
<dbReference type="PANTHER" id="PTHR43394:SF1">
    <property type="entry name" value="ATP-BINDING CASSETTE SUB-FAMILY B MEMBER 10, MITOCHONDRIAL"/>
    <property type="match status" value="1"/>
</dbReference>
<gene>
    <name evidence="11" type="ORF">C6Y08_08415</name>
    <name evidence="12" type="ORF">D6U18_05230</name>
    <name evidence="10" type="ORF">RI536_08920</name>
</gene>
<comment type="caution">
    <text evidence="12">The sequence shown here is derived from an EMBL/GenBank/DDBJ whole genome shotgun (WGS) entry which is preliminary data.</text>
</comment>
<dbReference type="SUPFAM" id="SSF90123">
    <property type="entry name" value="ABC transporter transmembrane region"/>
    <property type="match status" value="1"/>
</dbReference>
<dbReference type="PANTHER" id="PTHR43394">
    <property type="entry name" value="ATP-DEPENDENT PERMEASE MDL1, MITOCHONDRIAL"/>
    <property type="match status" value="1"/>
</dbReference>
<dbReference type="EMBL" id="RDCJ01000051">
    <property type="protein sequence ID" value="RMW49828.1"/>
    <property type="molecule type" value="Genomic_DNA"/>
</dbReference>
<dbReference type="InterPro" id="IPR017871">
    <property type="entry name" value="ABC_transporter-like_CS"/>
</dbReference>
<feature type="domain" description="ABC transporter" evidence="8">
    <location>
        <begin position="334"/>
        <end position="548"/>
    </location>
</feature>
<feature type="transmembrane region" description="Helical" evidence="7">
    <location>
        <begin position="267"/>
        <end position="294"/>
    </location>
</feature>
<keyword evidence="5 7" id="KW-1133">Transmembrane helix</keyword>
<dbReference type="PROSITE" id="PS00211">
    <property type="entry name" value="ABC_TRANSPORTER_1"/>
    <property type="match status" value="1"/>
</dbReference>
<feature type="transmembrane region" description="Helical" evidence="7">
    <location>
        <begin position="12"/>
        <end position="35"/>
    </location>
</feature>
<dbReference type="PROSITE" id="PS50893">
    <property type="entry name" value="ABC_TRANSPORTER_2"/>
    <property type="match status" value="1"/>
</dbReference>
<dbReference type="InterPro" id="IPR039421">
    <property type="entry name" value="Type_1_exporter"/>
</dbReference>
<dbReference type="GO" id="GO:0015421">
    <property type="term" value="F:ABC-type oligopeptide transporter activity"/>
    <property type="evidence" value="ECO:0007669"/>
    <property type="project" value="TreeGrafter"/>
</dbReference>
<evidence type="ECO:0000256" key="1">
    <source>
        <dbReference type="ARBA" id="ARBA00004651"/>
    </source>
</evidence>
<dbReference type="EMBL" id="PVOB01000147">
    <property type="protein sequence ID" value="PRO94728.1"/>
    <property type="molecule type" value="Genomic_DNA"/>
</dbReference>